<dbReference type="CDD" id="cd07304">
    <property type="entry name" value="Chorismate_synthase"/>
    <property type="match status" value="1"/>
</dbReference>
<evidence type="ECO:0000256" key="12">
    <source>
        <dbReference type="RuleBase" id="RU000605"/>
    </source>
</evidence>
<dbReference type="GO" id="GO:0004107">
    <property type="term" value="F:chorismate synthase activity"/>
    <property type="evidence" value="ECO:0007669"/>
    <property type="project" value="UniProtKB-EC"/>
</dbReference>
<comment type="catalytic activity">
    <reaction evidence="11 12">
        <text>5-O-(1-carboxyvinyl)-3-phosphoshikimate = chorismate + phosphate</text>
        <dbReference type="Rhea" id="RHEA:21020"/>
        <dbReference type="ChEBI" id="CHEBI:29748"/>
        <dbReference type="ChEBI" id="CHEBI:43474"/>
        <dbReference type="ChEBI" id="CHEBI:57701"/>
        <dbReference type="EC" id="4.2.3.5"/>
    </reaction>
</comment>
<comment type="cofactor">
    <cofactor evidence="11 12">
        <name>FMNH2</name>
        <dbReference type="ChEBI" id="CHEBI:57618"/>
    </cofactor>
    <text evidence="11 12">Reduced FMN (FMNH(2)).</text>
</comment>
<dbReference type="InterPro" id="IPR035904">
    <property type="entry name" value="Chorismate_synth_AroC_sf"/>
</dbReference>
<dbReference type="EMBL" id="CP070228">
    <property type="protein sequence ID" value="QRV02939.1"/>
    <property type="molecule type" value="Genomic_DNA"/>
</dbReference>
<evidence type="ECO:0000256" key="7">
    <source>
        <dbReference type="ARBA" id="ARBA00022827"/>
    </source>
</evidence>
<evidence type="ECO:0000256" key="13">
    <source>
        <dbReference type="SAM" id="MobiDB-lite"/>
    </source>
</evidence>
<keyword evidence="4 11" id="KW-0028">Amino-acid biosynthesis</keyword>
<evidence type="ECO:0000256" key="10">
    <source>
        <dbReference type="ARBA" id="ARBA00023239"/>
    </source>
</evidence>
<dbReference type="SUPFAM" id="SSF103263">
    <property type="entry name" value="Chorismate synthase, AroC"/>
    <property type="match status" value="1"/>
</dbReference>
<dbReference type="InterPro" id="IPR020541">
    <property type="entry name" value="Chorismate_synthase_CS"/>
</dbReference>
<proteinExistence type="inferred from homology"/>
<dbReference type="PROSITE" id="PS00787">
    <property type="entry name" value="CHORISMATE_SYNTHASE_1"/>
    <property type="match status" value="1"/>
</dbReference>
<dbReference type="PANTHER" id="PTHR21085">
    <property type="entry name" value="CHORISMATE SYNTHASE"/>
    <property type="match status" value="1"/>
</dbReference>
<evidence type="ECO:0000256" key="1">
    <source>
        <dbReference type="ARBA" id="ARBA00005044"/>
    </source>
</evidence>
<dbReference type="PROSITE" id="PS00788">
    <property type="entry name" value="CHORISMATE_SYNTHASE_2"/>
    <property type="match status" value="1"/>
</dbReference>
<comment type="similarity">
    <text evidence="2 11 12">Belongs to the chorismate synthase family.</text>
</comment>
<keyword evidence="7 11" id="KW-0274">FAD</keyword>
<feature type="binding site" evidence="11">
    <location>
        <begin position="323"/>
        <end position="327"/>
    </location>
    <ligand>
        <name>FMN</name>
        <dbReference type="ChEBI" id="CHEBI:58210"/>
    </ligand>
</feature>
<name>A0ABX7IKI6_9ACTO</name>
<keyword evidence="6 11" id="KW-0288">FMN</keyword>
<feature type="binding site" evidence="11">
    <location>
        <begin position="144"/>
        <end position="146"/>
    </location>
    <ligand>
        <name>FMN</name>
        <dbReference type="ChEBI" id="CHEBI:58210"/>
    </ligand>
</feature>
<dbReference type="NCBIfam" id="TIGR00033">
    <property type="entry name" value="aroC"/>
    <property type="match status" value="1"/>
</dbReference>
<keyword evidence="10 11" id="KW-0456">Lyase</keyword>
<dbReference type="RefSeq" id="WP_204425613.1">
    <property type="nucleotide sequence ID" value="NZ_CP070228.1"/>
</dbReference>
<keyword evidence="9 11" id="KW-0057">Aromatic amino acid biosynthesis</keyword>
<dbReference type="PANTHER" id="PTHR21085:SF0">
    <property type="entry name" value="CHORISMATE SYNTHASE"/>
    <property type="match status" value="1"/>
</dbReference>
<organism evidence="14 15">
    <name type="scientific">Arcanobacterium phocisimile</name>
    <dbReference type="NCBI Taxonomy" id="1302235"/>
    <lineage>
        <taxon>Bacteria</taxon>
        <taxon>Bacillati</taxon>
        <taxon>Actinomycetota</taxon>
        <taxon>Actinomycetes</taxon>
        <taxon>Actinomycetales</taxon>
        <taxon>Actinomycetaceae</taxon>
        <taxon>Arcanobacterium</taxon>
    </lineage>
</organism>
<evidence type="ECO:0000313" key="15">
    <source>
        <dbReference type="Proteomes" id="UP000602653"/>
    </source>
</evidence>
<evidence type="ECO:0000256" key="11">
    <source>
        <dbReference type="HAMAP-Rule" id="MF_00300"/>
    </source>
</evidence>
<protein>
    <recommendedName>
        <fullName evidence="3 11">Chorismate synthase</fullName>
        <shortName evidence="11">CS</shortName>
        <ecNumber evidence="3 11">4.2.3.5</ecNumber>
    </recommendedName>
    <alternativeName>
        <fullName evidence="11">5-enolpyruvylshikimate-3-phosphate phospholyase</fullName>
    </alternativeName>
</protein>
<evidence type="ECO:0000256" key="6">
    <source>
        <dbReference type="ARBA" id="ARBA00022643"/>
    </source>
</evidence>
<dbReference type="PIRSF" id="PIRSF001456">
    <property type="entry name" value="Chorismate_synth"/>
    <property type="match status" value="1"/>
</dbReference>
<evidence type="ECO:0000313" key="14">
    <source>
        <dbReference type="EMBL" id="QRV02939.1"/>
    </source>
</evidence>
<feature type="binding site" evidence="11">
    <location>
        <position position="46"/>
    </location>
    <ligand>
        <name>NADP(+)</name>
        <dbReference type="ChEBI" id="CHEBI:58349"/>
    </ligand>
</feature>
<dbReference type="Gene3D" id="3.60.150.10">
    <property type="entry name" value="Chorismate synthase AroC"/>
    <property type="match status" value="1"/>
</dbReference>
<reference evidence="14 15" key="1">
    <citation type="submission" date="2021-02" db="EMBL/GenBank/DDBJ databases">
        <title>Complete Genome Sequence of Arcanobacterium phocisimile strain DSM 26142T from a harbour seal.</title>
        <authorList>
            <person name="Borowiak M."/>
            <person name="Alssahen M."/>
            <person name="Malorny B."/>
            <person name="Laemmler C."/>
            <person name="Siebert U."/>
            <person name="Ploetz M."/>
            <person name="Abdulmawjood A."/>
        </authorList>
    </citation>
    <scope>NUCLEOTIDE SEQUENCE [LARGE SCALE GENOMIC DNA]</scope>
    <source>
        <strain evidence="14 15">DSM 26142</strain>
    </source>
</reference>
<comment type="function">
    <text evidence="11">Catalyzes the anti-1,4-elimination of the C-3 phosphate and the C-6 proR hydrogen from 5-enolpyruvylshikimate-3-phosphate (EPSP) to yield chorismate, which is the branch point compound that serves as the starting substrate for the three terminal pathways of aromatic amino acid biosynthesis. This reaction introduces a second double bond into the aromatic ring system.</text>
</comment>
<accession>A0ABX7IKI6</accession>
<keyword evidence="8 11" id="KW-0521">NADP</keyword>
<feature type="binding site" evidence="11">
    <location>
        <position position="349"/>
    </location>
    <ligand>
        <name>FMN</name>
        <dbReference type="ChEBI" id="CHEBI:58210"/>
    </ligand>
</feature>
<keyword evidence="15" id="KW-1185">Reference proteome</keyword>
<evidence type="ECO:0000256" key="3">
    <source>
        <dbReference type="ARBA" id="ARBA00013036"/>
    </source>
</evidence>
<keyword evidence="5 11" id="KW-0285">Flavoprotein</keyword>
<dbReference type="InterPro" id="IPR000453">
    <property type="entry name" value="Chorismate_synth"/>
</dbReference>
<feature type="binding site" evidence="11">
    <location>
        <position position="308"/>
    </location>
    <ligand>
        <name>FMN</name>
        <dbReference type="ChEBI" id="CHEBI:58210"/>
    </ligand>
</feature>
<comment type="caution">
    <text evidence="11">Lacks conserved residue(s) required for the propagation of feature annotation.</text>
</comment>
<evidence type="ECO:0000256" key="4">
    <source>
        <dbReference type="ARBA" id="ARBA00022605"/>
    </source>
</evidence>
<dbReference type="NCBIfam" id="NF003793">
    <property type="entry name" value="PRK05382.1"/>
    <property type="match status" value="1"/>
</dbReference>
<gene>
    <name evidence="11 14" type="primary">aroC</name>
    <name evidence="14" type="ORF">JTE88_04265</name>
</gene>
<feature type="region of interest" description="Disordered" evidence="13">
    <location>
        <begin position="103"/>
        <end position="123"/>
    </location>
</feature>
<feature type="binding site" evidence="11">
    <location>
        <position position="40"/>
    </location>
    <ligand>
        <name>NADP(+)</name>
        <dbReference type="ChEBI" id="CHEBI:58349"/>
    </ligand>
</feature>
<evidence type="ECO:0000256" key="2">
    <source>
        <dbReference type="ARBA" id="ARBA00008014"/>
    </source>
</evidence>
<sequence length="407" mass="44140">MIRWSTAGESHGRSLIALIEGIPAGVELSTASLEHELRRRREGYGRGARQRFEQDRCVFLSGLRHGKTLGSPITIEIHNSEWAHWELVMNPDEVDPEELQYVSGQGDPRELARNRPLTRPRPGHADFPGMLKFDFSDARNVLERASARETAARVALGYVAKELLRQVFGVVIGSRVIEIGSVAAQPHTLTPEELPVVEASPVRCLDPEDQALFIAEIDAAKRDGDTLGGVVEVLAWNVPIGVGNYAVWSERLDTQLSAALMSIPSVKGVEIGDGFASARRPGSRAHDEIYHDDSGYIRSTNHAGGIEGGMSNGEPIVARIGLKPISTVPHALQTVDLETGDPATAIHQRSDTTAVVPAAVIAESMMALTLMSAVSSQIWASNVSDLVQNFSAYQQRIATQLAKGLER</sequence>
<evidence type="ECO:0000256" key="9">
    <source>
        <dbReference type="ARBA" id="ARBA00023141"/>
    </source>
</evidence>
<dbReference type="EC" id="4.2.3.5" evidence="3 11"/>
<evidence type="ECO:0000256" key="8">
    <source>
        <dbReference type="ARBA" id="ARBA00022857"/>
    </source>
</evidence>
<comment type="pathway">
    <text evidence="1 11 12">Metabolic intermediate biosynthesis; chorismate biosynthesis; chorismate from D-erythrose 4-phosphate and phosphoenolpyruvate: step 7/7.</text>
</comment>
<comment type="subunit">
    <text evidence="11">Homotetramer.</text>
</comment>
<evidence type="ECO:0000256" key="5">
    <source>
        <dbReference type="ARBA" id="ARBA00022630"/>
    </source>
</evidence>
<dbReference type="Proteomes" id="UP000602653">
    <property type="component" value="Chromosome"/>
</dbReference>
<dbReference type="HAMAP" id="MF_00300">
    <property type="entry name" value="Chorismate_synth"/>
    <property type="match status" value="1"/>
</dbReference>
<dbReference type="Pfam" id="PF01264">
    <property type="entry name" value="Chorismate_synt"/>
    <property type="match status" value="1"/>
</dbReference>